<reference evidence="1 2" key="1">
    <citation type="submission" date="2024-03" db="EMBL/GenBank/DDBJ databases">
        <authorList>
            <person name="Martinez-Hernandez J."/>
        </authorList>
    </citation>
    <scope>NUCLEOTIDE SEQUENCE [LARGE SCALE GENOMIC DNA]</scope>
</reference>
<gene>
    <name evidence="1" type="ORF">LLUT_LOCUS1749</name>
</gene>
<proteinExistence type="predicted"/>
<accession>A0AAV1VUW7</accession>
<name>A0AAV1VUW7_LUPLU</name>
<organism evidence="1 2">
    <name type="scientific">Lupinus luteus</name>
    <name type="common">European yellow lupine</name>
    <dbReference type="NCBI Taxonomy" id="3873"/>
    <lineage>
        <taxon>Eukaryota</taxon>
        <taxon>Viridiplantae</taxon>
        <taxon>Streptophyta</taxon>
        <taxon>Embryophyta</taxon>
        <taxon>Tracheophyta</taxon>
        <taxon>Spermatophyta</taxon>
        <taxon>Magnoliopsida</taxon>
        <taxon>eudicotyledons</taxon>
        <taxon>Gunneridae</taxon>
        <taxon>Pentapetalae</taxon>
        <taxon>rosids</taxon>
        <taxon>fabids</taxon>
        <taxon>Fabales</taxon>
        <taxon>Fabaceae</taxon>
        <taxon>Papilionoideae</taxon>
        <taxon>50 kb inversion clade</taxon>
        <taxon>genistoids sensu lato</taxon>
        <taxon>core genistoids</taxon>
        <taxon>Genisteae</taxon>
        <taxon>Lupinus</taxon>
    </lineage>
</organism>
<evidence type="ECO:0000313" key="2">
    <source>
        <dbReference type="Proteomes" id="UP001497480"/>
    </source>
</evidence>
<evidence type="ECO:0008006" key="3">
    <source>
        <dbReference type="Google" id="ProtNLM"/>
    </source>
</evidence>
<protein>
    <recommendedName>
        <fullName evidence="3">BZIP domain-containing protein</fullName>
    </recommendedName>
</protein>
<dbReference type="PANTHER" id="PTHR13690:SF80">
    <property type="entry name" value="BZIP TRANSCRIPTION FACTOR FAMILY PROTEIN-RELATED"/>
    <property type="match status" value="1"/>
</dbReference>
<comment type="caution">
    <text evidence="1">The sequence shown here is derived from an EMBL/GenBank/DDBJ whole genome shotgun (WGS) entry which is preliminary data.</text>
</comment>
<evidence type="ECO:0000313" key="1">
    <source>
        <dbReference type="EMBL" id="CAL0300689.1"/>
    </source>
</evidence>
<dbReference type="Proteomes" id="UP001497480">
    <property type="component" value="Unassembled WGS sequence"/>
</dbReference>
<sequence>MEANMNEGLAPIMLQGGSNDQRLHSHVTLNNNNELHEFDDFQFDMFNLPSLPLSPPPLAAFGFHDIVEMASNHSLTEEESSNKLCMGSDFKSSYGGKGDTNEDQCLWKMKSPEMGGSSVGVKRVMPPEELLELAKVDPKKAKRIINNRISATKSKERKKNYAKELEERRNIANRIALNNEFKMHIEALGQQLQQKCALREAMKKELEYYRMKNNQYALDMANDPSSAELLSKFSSMLALLRQCPNPPSQHQGTHLQPQIPLPPLPPSMSFGEPFNEQCDPTFYNSNQQN</sequence>
<dbReference type="PANTHER" id="PTHR13690">
    <property type="entry name" value="TRANSCRIPTION FACTOR POSF21-RELATED"/>
    <property type="match status" value="1"/>
</dbReference>
<dbReference type="EMBL" id="CAXHTB010000001">
    <property type="protein sequence ID" value="CAL0300689.1"/>
    <property type="molecule type" value="Genomic_DNA"/>
</dbReference>
<dbReference type="GO" id="GO:0003700">
    <property type="term" value="F:DNA-binding transcription factor activity"/>
    <property type="evidence" value="ECO:0007669"/>
    <property type="project" value="TreeGrafter"/>
</dbReference>
<dbReference type="GO" id="GO:0005634">
    <property type="term" value="C:nucleus"/>
    <property type="evidence" value="ECO:0007669"/>
    <property type="project" value="TreeGrafter"/>
</dbReference>
<keyword evidence="2" id="KW-1185">Reference proteome</keyword>
<dbReference type="AlphaFoldDB" id="A0AAV1VUW7"/>